<dbReference type="GO" id="GO:0003677">
    <property type="term" value="F:DNA binding"/>
    <property type="evidence" value="ECO:0007669"/>
    <property type="project" value="InterPro"/>
</dbReference>
<dbReference type="InterPro" id="IPR036953">
    <property type="entry name" value="GreA/GreB_C_sf"/>
</dbReference>
<evidence type="ECO:0000313" key="3">
    <source>
        <dbReference type="Proteomes" id="UP000177169"/>
    </source>
</evidence>
<reference evidence="2 3" key="1">
    <citation type="journal article" date="2016" name="Nat. Commun.">
        <title>Thousands of microbial genomes shed light on interconnected biogeochemical processes in an aquifer system.</title>
        <authorList>
            <person name="Anantharaman K."/>
            <person name="Brown C.T."/>
            <person name="Hug L.A."/>
            <person name="Sharon I."/>
            <person name="Castelle C.J."/>
            <person name="Probst A.J."/>
            <person name="Thomas B.C."/>
            <person name="Singh A."/>
            <person name="Wilkins M.J."/>
            <person name="Karaoz U."/>
            <person name="Brodie E.L."/>
            <person name="Williams K.H."/>
            <person name="Hubbard S.S."/>
            <person name="Banfield J.F."/>
        </authorList>
    </citation>
    <scope>NUCLEOTIDE SEQUENCE [LARGE SCALE GENOMIC DNA]</scope>
</reference>
<comment type="caution">
    <text evidence="2">The sequence shown here is derived from an EMBL/GenBank/DDBJ whole genome shotgun (WGS) entry which is preliminary data.</text>
</comment>
<dbReference type="Gene3D" id="3.10.50.30">
    <property type="entry name" value="Transcription elongation factor, GreA/GreB, C-terminal domain"/>
    <property type="match status" value="1"/>
</dbReference>
<dbReference type="Proteomes" id="UP000177169">
    <property type="component" value="Unassembled WGS sequence"/>
</dbReference>
<dbReference type="Pfam" id="PF01272">
    <property type="entry name" value="GreA_GreB"/>
    <property type="match status" value="1"/>
</dbReference>
<proteinExistence type="predicted"/>
<evidence type="ECO:0000313" key="2">
    <source>
        <dbReference type="EMBL" id="OGM34003.1"/>
    </source>
</evidence>
<evidence type="ECO:0000259" key="1">
    <source>
        <dbReference type="Pfam" id="PF01272"/>
    </source>
</evidence>
<dbReference type="EMBL" id="MGGR01000010">
    <property type="protein sequence ID" value="OGM34003.1"/>
    <property type="molecule type" value="Genomic_DNA"/>
</dbReference>
<dbReference type="STRING" id="1802505.A3D01_03670"/>
<dbReference type="GO" id="GO:0032784">
    <property type="term" value="P:regulation of DNA-templated transcription elongation"/>
    <property type="evidence" value="ECO:0007669"/>
    <property type="project" value="InterPro"/>
</dbReference>
<name>A0A1F7Z2X8_9BACT</name>
<protein>
    <recommendedName>
        <fullName evidence="1">Transcription elongation factor GreA/GreB C-terminal domain-containing protein</fullName>
    </recommendedName>
</protein>
<dbReference type="SUPFAM" id="SSF54534">
    <property type="entry name" value="FKBP-like"/>
    <property type="match status" value="1"/>
</dbReference>
<feature type="domain" description="Transcription elongation factor GreA/GreB C-terminal" evidence="1">
    <location>
        <begin position="6"/>
        <end position="73"/>
    </location>
</feature>
<gene>
    <name evidence="2" type="ORF">A3D01_03670</name>
</gene>
<dbReference type="InterPro" id="IPR001437">
    <property type="entry name" value="Tscrpt_elong_fac_GreA/B_C"/>
</dbReference>
<accession>A0A1F7Z2X8</accession>
<organism evidence="2 3">
    <name type="scientific">Candidatus Woesebacteria bacterium RIFCSPHIGHO2_02_FULL_39_13</name>
    <dbReference type="NCBI Taxonomy" id="1802505"/>
    <lineage>
        <taxon>Bacteria</taxon>
        <taxon>Candidatus Woeseibacteriota</taxon>
    </lineage>
</organism>
<dbReference type="AlphaFoldDB" id="A0A1F7Z2X8"/>
<sequence>MKSRPVILYSKVTVRVNNTEYIFKLVRSDEINITQGKISIEAPLGKALLNKRAKEKVWVKTPIGKTKYQIIAID</sequence>